<reference evidence="1" key="1">
    <citation type="submission" date="2014-09" db="EMBL/GenBank/DDBJ databases">
        <authorList>
            <person name="Magalhaes I.L.F."/>
            <person name="Oliveira U."/>
            <person name="Santos F.R."/>
            <person name="Vidigal T.H.D.A."/>
            <person name="Brescovit A.D."/>
            <person name="Santos A.J."/>
        </authorList>
    </citation>
    <scope>NUCLEOTIDE SEQUENCE</scope>
    <source>
        <tissue evidence="1">Shoot tissue taken approximately 20 cm above the soil surface</tissue>
    </source>
</reference>
<sequence length="32" mass="3665">MLLMKYYIRLLLGAASLHMKPIRFCAMTSCST</sequence>
<organism evidence="1">
    <name type="scientific">Arundo donax</name>
    <name type="common">Giant reed</name>
    <name type="synonym">Donax arundinaceus</name>
    <dbReference type="NCBI Taxonomy" id="35708"/>
    <lineage>
        <taxon>Eukaryota</taxon>
        <taxon>Viridiplantae</taxon>
        <taxon>Streptophyta</taxon>
        <taxon>Embryophyta</taxon>
        <taxon>Tracheophyta</taxon>
        <taxon>Spermatophyta</taxon>
        <taxon>Magnoliopsida</taxon>
        <taxon>Liliopsida</taxon>
        <taxon>Poales</taxon>
        <taxon>Poaceae</taxon>
        <taxon>PACMAD clade</taxon>
        <taxon>Arundinoideae</taxon>
        <taxon>Arundineae</taxon>
        <taxon>Arundo</taxon>
    </lineage>
</organism>
<reference evidence="1" key="2">
    <citation type="journal article" date="2015" name="Data Brief">
        <title>Shoot transcriptome of the giant reed, Arundo donax.</title>
        <authorList>
            <person name="Barrero R.A."/>
            <person name="Guerrero F.D."/>
            <person name="Moolhuijzen P."/>
            <person name="Goolsby J.A."/>
            <person name="Tidwell J."/>
            <person name="Bellgard S.E."/>
            <person name="Bellgard M.I."/>
        </authorList>
    </citation>
    <scope>NUCLEOTIDE SEQUENCE</scope>
    <source>
        <tissue evidence="1">Shoot tissue taken approximately 20 cm above the soil surface</tissue>
    </source>
</reference>
<accession>A0A0A9FT26</accession>
<evidence type="ECO:0000313" key="1">
    <source>
        <dbReference type="EMBL" id="JAE11458.1"/>
    </source>
</evidence>
<proteinExistence type="predicted"/>
<name>A0A0A9FT26_ARUDO</name>
<dbReference type="AlphaFoldDB" id="A0A0A9FT26"/>
<protein>
    <submittedName>
        <fullName evidence="1">Uncharacterized protein</fullName>
    </submittedName>
</protein>
<dbReference type="EMBL" id="GBRH01186438">
    <property type="protein sequence ID" value="JAE11458.1"/>
    <property type="molecule type" value="Transcribed_RNA"/>
</dbReference>